<name>A0A1M7YZW1_9VIBR</name>
<accession>A0A1M7YZW1</accession>
<dbReference type="Proteomes" id="UP000184600">
    <property type="component" value="Unassembled WGS sequence"/>
</dbReference>
<evidence type="ECO:0000313" key="2">
    <source>
        <dbReference type="Proteomes" id="UP000184600"/>
    </source>
</evidence>
<protein>
    <submittedName>
        <fullName evidence="1">Uncharacterized protein</fullName>
    </submittedName>
</protein>
<gene>
    <name evidence="1" type="ORF">VQ7734_03904</name>
</gene>
<evidence type="ECO:0000313" key="1">
    <source>
        <dbReference type="EMBL" id="SHO58134.1"/>
    </source>
</evidence>
<sequence>MQFNYFPGGAKQVDTFRDHKEIKVTDNGVIAYTVSTHGGGVRWKRVHIKELSYRIACEDLKWFTDRGMIVRMTFLGNGGMQNDFDKHRCETETPTQLYAPGK</sequence>
<dbReference type="AlphaFoldDB" id="A0A1M7YZW1"/>
<reference evidence="2" key="1">
    <citation type="submission" date="2016-12" db="EMBL/GenBank/DDBJ databases">
        <authorList>
            <person name="Rodrigo-Torres L."/>
            <person name="Arahal R.D."/>
            <person name="Lucena T."/>
        </authorList>
    </citation>
    <scope>NUCLEOTIDE SEQUENCE [LARGE SCALE GENOMIC DNA]</scope>
</reference>
<dbReference type="RefSeq" id="WP_073585585.1">
    <property type="nucleotide sequence ID" value="NZ_AP024898.1"/>
</dbReference>
<dbReference type="OrthoDB" id="5889934at2"/>
<proteinExistence type="predicted"/>
<keyword evidence="2" id="KW-1185">Reference proteome</keyword>
<organism evidence="1 2">
    <name type="scientific">Vibrio quintilis</name>
    <dbReference type="NCBI Taxonomy" id="1117707"/>
    <lineage>
        <taxon>Bacteria</taxon>
        <taxon>Pseudomonadati</taxon>
        <taxon>Pseudomonadota</taxon>
        <taxon>Gammaproteobacteria</taxon>
        <taxon>Vibrionales</taxon>
        <taxon>Vibrionaceae</taxon>
        <taxon>Vibrio</taxon>
    </lineage>
</organism>
<dbReference type="EMBL" id="FRFG01000055">
    <property type="protein sequence ID" value="SHO58134.1"/>
    <property type="molecule type" value="Genomic_DNA"/>
</dbReference>